<dbReference type="Proteomes" id="UP001642482">
    <property type="component" value="Unassembled WGS sequence"/>
</dbReference>
<feature type="non-terminal residue" evidence="2">
    <location>
        <position position="63"/>
    </location>
</feature>
<reference evidence="2 3" key="1">
    <citation type="submission" date="2024-01" db="EMBL/GenBank/DDBJ databases">
        <authorList>
            <person name="Allen C."/>
            <person name="Tagirdzhanova G."/>
        </authorList>
    </citation>
    <scope>NUCLEOTIDE SEQUENCE [LARGE SCALE GENOMIC DNA]</scope>
</reference>
<sequence length="63" mass="6627">MPALQSWIAIEKDSPFSLANIPFGIIAFPSDPAPRPAVAIGRYALDLKQFADAGGFVALTAIP</sequence>
<gene>
    <name evidence="2" type="ORF">SEUCBS140593_010820</name>
</gene>
<proteinExistence type="predicted"/>
<evidence type="ECO:0000313" key="3">
    <source>
        <dbReference type="Proteomes" id="UP001642482"/>
    </source>
</evidence>
<evidence type="ECO:0000259" key="1">
    <source>
        <dbReference type="Pfam" id="PF09298"/>
    </source>
</evidence>
<keyword evidence="3" id="KW-1185">Reference proteome</keyword>
<accession>A0ABP0D2H4</accession>
<feature type="domain" description="Fumarylacetoacetase N-terminal" evidence="1">
    <location>
        <begin position="19"/>
        <end position="57"/>
    </location>
</feature>
<dbReference type="EMBL" id="CAWUHD010000281">
    <property type="protein sequence ID" value="CAK7238568.1"/>
    <property type="molecule type" value="Genomic_DNA"/>
</dbReference>
<dbReference type="Pfam" id="PF09298">
    <property type="entry name" value="FAA_hydrolase_N"/>
    <property type="match status" value="1"/>
</dbReference>
<protein>
    <recommendedName>
        <fullName evidence="1">Fumarylacetoacetase N-terminal domain-containing protein</fullName>
    </recommendedName>
</protein>
<name>A0ABP0D2H4_9PEZI</name>
<evidence type="ECO:0000313" key="2">
    <source>
        <dbReference type="EMBL" id="CAK7238568.1"/>
    </source>
</evidence>
<dbReference type="Gene3D" id="2.30.30.230">
    <property type="entry name" value="Fumarylacetoacetase, N-terminal domain"/>
    <property type="match status" value="1"/>
</dbReference>
<dbReference type="InterPro" id="IPR036462">
    <property type="entry name" value="Fumarylacetoacetase_N_sf"/>
</dbReference>
<organism evidence="2 3">
    <name type="scientific">Sporothrix eucalyptigena</name>
    <dbReference type="NCBI Taxonomy" id="1812306"/>
    <lineage>
        <taxon>Eukaryota</taxon>
        <taxon>Fungi</taxon>
        <taxon>Dikarya</taxon>
        <taxon>Ascomycota</taxon>
        <taxon>Pezizomycotina</taxon>
        <taxon>Sordariomycetes</taxon>
        <taxon>Sordariomycetidae</taxon>
        <taxon>Ophiostomatales</taxon>
        <taxon>Ophiostomataceae</taxon>
        <taxon>Sporothrix</taxon>
    </lineage>
</organism>
<dbReference type="SUPFAM" id="SSF63433">
    <property type="entry name" value="Fumarylacetoacetate hydrolase, FAH, N-terminal domain"/>
    <property type="match status" value="1"/>
</dbReference>
<comment type="caution">
    <text evidence="2">The sequence shown here is derived from an EMBL/GenBank/DDBJ whole genome shotgun (WGS) entry which is preliminary data.</text>
</comment>
<dbReference type="InterPro" id="IPR015377">
    <property type="entry name" value="Fumarylacetoacetase_N"/>
</dbReference>